<name>A0A7G9Z2I2_9EURY</name>
<organism evidence="1">
    <name type="scientific">Candidatus Methanophaga sp. ANME-1 ERB7</name>
    <dbReference type="NCBI Taxonomy" id="2759913"/>
    <lineage>
        <taxon>Archaea</taxon>
        <taxon>Methanobacteriati</taxon>
        <taxon>Methanobacteriota</taxon>
        <taxon>Stenosarchaea group</taxon>
        <taxon>Methanomicrobia</taxon>
        <taxon>Candidatus Methanophagales</taxon>
        <taxon>Candidatus Methanophagaceae</taxon>
        <taxon>Candidatus Methanophaga</taxon>
    </lineage>
</organism>
<accession>A0A7G9Z2I2</accession>
<gene>
    <name evidence="1" type="ORF">NCOPHCNO_00017</name>
</gene>
<reference evidence="1" key="1">
    <citation type="submission" date="2020-06" db="EMBL/GenBank/DDBJ databases">
        <title>Unique genomic features of the anaerobic methanotrophic archaea.</title>
        <authorList>
            <person name="Chadwick G.L."/>
            <person name="Skennerton C.T."/>
            <person name="Laso-Perez R."/>
            <person name="Leu A.O."/>
            <person name="Speth D.R."/>
            <person name="Yu H."/>
            <person name="Morgan-Lang C."/>
            <person name="Hatzenpichler R."/>
            <person name="Goudeau D."/>
            <person name="Malmstrom R."/>
            <person name="Brazelton W.J."/>
            <person name="Woyke T."/>
            <person name="Hallam S.J."/>
            <person name="Tyson G.W."/>
            <person name="Wegener G."/>
            <person name="Boetius A."/>
            <person name="Orphan V."/>
        </authorList>
    </citation>
    <scope>NUCLEOTIDE SEQUENCE</scope>
</reference>
<protein>
    <submittedName>
        <fullName evidence="1">Uncharacterized protein</fullName>
    </submittedName>
</protein>
<dbReference type="AlphaFoldDB" id="A0A7G9Z2I2"/>
<evidence type="ECO:0000313" key="1">
    <source>
        <dbReference type="EMBL" id="QNO54466.1"/>
    </source>
</evidence>
<sequence>MGVNLIRNPAFIAVVVFCPMNKIKIAAAEMIPRTIKSLSSYLLMNIKFFSCDEKKTIEIKMIITLLEKENDNGSKPNLNPSFE</sequence>
<dbReference type="EMBL" id="MT631580">
    <property type="protein sequence ID" value="QNO54466.1"/>
    <property type="molecule type" value="Genomic_DNA"/>
</dbReference>
<proteinExistence type="predicted"/>